<accession>A0ACB8TE92</accession>
<dbReference type="Proteomes" id="UP000814140">
    <property type="component" value="Unassembled WGS sequence"/>
</dbReference>
<proteinExistence type="predicted"/>
<organism evidence="1 2">
    <name type="scientific">Artomyces pyxidatus</name>
    <dbReference type="NCBI Taxonomy" id="48021"/>
    <lineage>
        <taxon>Eukaryota</taxon>
        <taxon>Fungi</taxon>
        <taxon>Dikarya</taxon>
        <taxon>Basidiomycota</taxon>
        <taxon>Agaricomycotina</taxon>
        <taxon>Agaricomycetes</taxon>
        <taxon>Russulales</taxon>
        <taxon>Auriscalpiaceae</taxon>
        <taxon>Artomyces</taxon>
    </lineage>
</organism>
<evidence type="ECO:0000313" key="2">
    <source>
        <dbReference type="Proteomes" id="UP000814140"/>
    </source>
</evidence>
<protein>
    <submittedName>
        <fullName evidence="1">Uncharacterized protein</fullName>
    </submittedName>
</protein>
<reference evidence="1" key="2">
    <citation type="journal article" date="2022" name="New Phytol.">
        <title>Evolutionary transition to the ectomycorrhizal habit in the genomes of a hyperdiverse lineage of mushroom-forming fungi.</title>
        <authorList>
            <person name="Looney B."/>
            <person name="Miyauchi S."/>
            <person name="Morin E."/>
            <person name="Drula E."/>
            <person name="Courty P.E."/>
            <person name="Kohler A."/>
            <person name="Kuo A."/>
            <person name="LaButti K."/>
            <person name="Pangilinan J."/>
            <person name="Lipzen A."/>
            <person name="Riley R."/>
            <person name="Andreopoulos W."/>
            <person name="He G."/>
            <person name="Johnson J."/>
            <person name="Nolan M."/>
            <person name="Tritt A."/>
            <person name="Barry K.W."/>
            <person name="Grigoriev I.V."/>
            <person name="Nagy L.G."/>
            <person name="Hibbett D."/>
            <person name="Henrissat B."/>
            <person name="Matheny P.B."/>
            <person name="Labbe J."/>
            <person name="Martin F.M."/>
        </authorList>
    </citation>
    <scope>NUCLEOTIDE SEQUENCE</scope>
    <source>
        <strain evidence="1">HHB10654</strain>
    </source>
</reference>
<comment type="caution">
    <text evidence="1">The sequence shown here is derived from an EMBL/GenBank/DDBJ whole genome shotgun (WGS) entry which is preliminary data.</text>
</comment>
<gene>
    <name evidence="1" type="ORF">BV25DRAFT_1820818</name>
</gene>
<reference evidence="1" key="1">
    <citation type="submission" date="2021-03" db="EMBL/GenBank/DDBJ databases">
        <authorList>
            <consortium name="DOE Joint Genome Institute"/>
            <person name="Ahrendt S."/>
            <person name="Looney B.P."/>
            <person name="Miyauchi S."/>
            <person name="Morin E."/>
            <person name="Drula E."/>
            <person name="Courty P.E."/>
            <person name="Chicoki N."/>
            <person name="Fauchery L."/>
            <person name="Kohler A."/>
            <person name="Kuo A."/>
            <person name="Labutti K."/>
            <person name="Pangilinan J."/>
            <person name="Lipzen A."/>
            <person name="Riley R."/>
            <person name="Andreopoulos W."/>
            <person name="He G."/>
            <person name="Johnson J."/>
            <person name="Barry K.W."/>
            <person name="Grigoriev I.V."/>
            <person name="Nagy L."/>
            <person name="Hibbett D."/>
            <person name="Henrissat B."/>
            <person name="Matheny P.B."/>
            <person name="Labbe J."/>
            <person name="Martin F."/>
        </authorList>
    </citation>
    <scope>NUCLEOTIDE SEQUENCE</scope>
    <source>
        <strain evidence="1">HHB10654</strain>
    </source>
</reference>
<sequence>MKSSSTGSTESPANAHISFGASVQALDNSTINNEHPDGPPPSIQGRVSILSREGAMTTPQTHRKG</sequence>
<evidence type="ECO:0000313" key="1">
    <source>
        <dbReference type="EMBL" id="KAI0066749.1"/>
    </source>
</evidence>
<dbReference type="EMBL" id="MU277192">
    <property type="protein sequence ID" value="KAI0066749.1"/>
    <property type="molecule type" value="Genomic_DNA"/>
</dbReference>
<name>A0ACB8TE92_9AGAM</name>
<keyword evidence="2" id="KW-1185">Reference proteome</keyword>